<comment type="similarity">
    <text evidence="4">Belongs to the MoaE family. MOCS2B subfamily.</text>
</comment>
<protein>
    <recommendedName>
        <fullName evidence="4">Molybdopterin synthase catalytic subunit</fullName>
        <ecNumber evidence="4">2.8.1.12</ecNumber>
    </recommendedName>
    <alternativeName>
        <fullName evidence="4">Molybdenum cofactor synthesis protein 2 large subunit</fullName>
    </alternativeName>
    <alternativeName>
        <fullName evidence="4">Molybdenum cofactor synthesis protein 2B</fullName>
        <shortName evidence="4">MOCS2B</shortName>
    </alternativeName>
</protein>
<comment type="subunit">
    <text evidence="4">Heterotetramer; composed of 2 small (MOCS2A) and 2 large (MOCS2B) subunits.</text>
</comment>
<comment type="subcellular location">
    <subcellularLocation>
        <location evidence="4">Cytoplasm</location>
    </subcellularLocation>
</comment>
<dbReference type="CDD" id="cd00756">
    <property type="entry name" value="MoaE"/>
    <property type="match status" value="1"/>
</dbReference>
<feature type="binding site" evidence="4">
    <location>
        <position position="116"/>
    </location>
    <ligand>
        <name>substrate</name>
    </ligand>
</feature>
<evidence type="ECO:0000256" key="2">
    <source>
        <dbReference type="ARBA" id="ARBA00022679"/>
    </source>
</evidence>
<evidence type="ECO:0000256" key="3">
    <source>
        <dbReference type="ARBA" id="ARBA00023150"/>
    </source>
</evidence>
<evidence type="ECO:0000256" key="4">
    <source>
        <dbReference type="HAMAP-Rule" id="MF_03052"/>
    </source>
</evidence>
<feature type="binding site" evidence="4">
    <location>
        <begin position="123"/>
        <end position="125"/>
    </location>
    <ligand>
        <name>substrate</name>
    </ligand>
</feature>
<keyword evidence="1 4" id="KW-0963">Cytoplasm</keyword>
<dbReference type="Gene3D" id="3.90.1170.40">
    <property type="entry name" value="Molybdopterin biosynthesis MoaE subunit"/>
    <property type="match status" value="1"/>
</dbReference>
<feature type="binding site" evidence="4">
    <location>
        <begin position="100"/>
        <end position="101"/>
    </location>
    <ligand>
        <name>substrate</name>
    </ligand>
</feature>
<feature type="region of interest" description="Disordered" evidence="5">
    <location>
        <begin position="302"/>
        <end position="343"/>
    </location>
</feature>
<organism evidence="6">
    <name type="scientific">Scylla olivacea</name>
    <name type="common">Orange mud crab</name>
    <name type="synonym">Cancer olivacea</name>
    <dbReference type="NCBI Taxonomy" id="85551"/>
    <lineage>
        <taxon>Eukaryota</taxon>
        <taxon>Metazoa</taxon>
        <taxon>Ecdysozoa</taxon>
        <taxon>Arthropoda</taxon>
        <taxon>Crustacea</taxon>
        <taxon>Multicrustacea</taxon>
        <taxon>Malacostraca</taxon>
        <taxon>Eumalacostraca</taxon>
        <taxon>Eucarida</taxon>
        <taxon>Decapoda</taxon>
        <taxon>Pleocyemata</taxon>
        <taxon>Brachyura</taxon>
        <taxon>Eubrachyura</taxon>
        <taxon>Portunoidea</taxon>
        <taxon>Portunidae</taxon>
        <taxon>Portuninae</taxon>
        <taxon>Scylla</taxon>
    </lineage>
</organism>
<name>A0A0P4VT82_SCYOL</name>
<dbReference type="UniPathway" id="UPA00344"/>
<dbReference type="GO" id="GO:1990140">
    <property type="term" value="C:molybdopterin synthase complex"/>
    <property type="evidence" value="ECO:0007669"/>
    <property type="project" value="UniProtKB-UniRule"/>
</dbReference>
<dbReference type="EC" id="2.8.1.12" evidence="4"/>
<dbReference type="AlphaFoldDB" id="A0A0P4VT82"/>
<dbReference type="EMBL" id="GDRN01099152">
    <property type="protein sequence ID" value="JAI58823.1"/>
    <property type="molecule type" value="Transcribed_RNA"/>
</dbReference>
<accession>A0A0P4VT82</accession>
<sequence length="445" mass="50417">MDYIKLTEEVLSVEEATSLVTHPSCGAISLFIGTTRDNFEGKDVLQLAYEAYQGMAEKEMRKLCAIAREKWSLKHIALHHRLGHVPVTESSVIVAVSSEHRRESLEAVTFLIDGLKAKVPIWKKELYSDGSGDWKRNKECVWGTDKKTESAVNKREIIDNNKRSLSEEKNVEIRPPMKRIREEIEFVNEPVKDSNTQEEKTDLDPNYVQIIASKQEINRRIAAFQQHKREELDVLNIQEFCSLSGGPASQNSSARTSAVVLRSKGSRSHLKLTHVVNEWGPQTLGMDPGSISTNQAKEIIKQEGIGNNNGSSREDSLEPGLNSSPKFSGENKCKQDGISSSEEGMQLTGIEERLHNLEVHLRIFPQSPIPRDIYARLKQVEDRVLHLEGLSPEYFGNYRVLTSSRKNKNSREIKASADDICLDDLDMKMHKLKMKLKQMQVKQEL</sequence>
<proteinExistence type="inferred from homology"/>
<dbReference type="HAMAP" id="MF_03052">
    <property type="entry name" value="MOC2B"/>
    <property type="match status" value="1"/>
</dbReference>
<comment type="function">
    <text evidence="4">Catalytic subunit of the molybdopterin synthase complex, a complex that catalyzes the conversion of precursor Z into molybdopterin. Acts by mediating the incorporation of 2 sulfur atoms from thiocarboxylated MOCS2A into precursor Z to generate a dithiolene group.</text>
</comment>
<keyword evidence="2 4" id="KW-0808">Transferase</keyword>
<keyword evidence="3 4" id="KW-0501">Molybdenum cofactor biosynthesis</keyword>
<dbReference type="GO" id="GO:0030366">
    <property type="term" value="F:molybdopterin synthase activity"/>
    <property type="evidence" value="ECO:0007669"/>
    <property type="project" value="UniProtKB-UniRule"/>
</dbReference>
<comment type="catalytic activity">
    <reaction evidence="4">
        <text>2 [molybdopterin-synthase sulfur-carrier protein]-C-terminal-Gly-aminoethanethioate + cyclic pyranopterin phosphate + H2O = molybdopterin + 2 [molybdopterin-synthase sulfur-carrier protein]-C-terminal Gly-Gly + 2 H(+)</text>
        <dbReference type="Rhea" id="RHEA:26333"/>
        <dbReference type="Rhea" id="RHEA-COMP:12202"/>
        <dbReference type="Rhea" id="RHEA-COMP:19907"/>
        <dbReference type="ChEBI" id="CHEBI:15377"/>
        <dbReference type="ChEBI" id="CHEBI:15378"/>
        <dbReference type="ChEBI" id="CHEBI:58698"/>
        <dbReference type="ChEBI" id="CHEBI:59648"/>
        <dbReference type="ChEBI" id="CHEBI:90778"/>
        <dbReference type="ChEBI" id="CHEBI:232372"/>
        <dbReference type="EC" id="2.8.1.12"/>
    </reaction>
</comment>
<dbReference type="InterPro" id="IPR003448">
    <property type="entry name" value="Mopterin_biosynth_MoaE"/>
</dbReference>
<reference evidence="6" key="1">
    <citation type="submission" date="2015-09" db="EMBL/GenBank/DDBJ databases">
        <title>Scylla olivacea transcriptome.</title>
        <authorList>
            <person name="Ikhwanuddin M."/>
        </authorList>
    </citation>
    <scope>NUCLEOTIDE SEQUENCE</scope>
</reference>
<dbReference type="FunFam" id="3.90.1170.40:FF:000002">
    <property type="entry name" value="Molybdopterin synthase catalytic subunit"/>
    <property type="match status" value="1"/>
</dbReference>
<dbReference type="InterPro" id="IPR036563">
    <property type="entry name" value="MoaE_sf"/>
</dbReference>
<comment type="pathway">
    <text evidence="4">Cofactor biosynthesis; molybdopterin biosynthesis.</text>
</comment>
<dbReference type="GO" id="GO:0006777">
    <property type="term" value="P:Mo-molybdopterin cofactor biosynthetic process"/>
    <property type="evidence" value="ECO:0007669"/>
    <property type="project" value="UniProtKB-UniRule"/>
</dbReference>
<evidence type="ECO:0000256" key="1">
    <source>
        <dbReference type="ARBA" id="ARBA00022490"/>
    </source>
</evidence>
<dbReference type="PANTHER" id="PTHR23404">
    <property type="entry name" value="MOLYBDOPTERIN SYNTHASE RELATED"/>
    <property type="match status" value="1"/>
</dbReference>
<dbReference type="SUPFAM" id="SSF54690">
    <property type="entry name" value="Molybdopterin synthase subunit MoaE"/>
    <property type="match status" value="1"/>
</dbReference>
<dbReference type="InterPro" id="IPR028888">
    <property type="entry name" value="MOCS2B_euk"/>
</dbReference>
<evidence type="ECO:0000313" key="6">
    <source>
        <dbReference type="EMBL" id="JAI58823.1"/>
    </source>
</evidence>
<dbReference type="Pfam" id="PF02391">
    <property type="entry name" value="MoaE"/>
    <property type="match status" value="1"/>
</dbReference>
<evidence type="ECO:0000256" key="5">
    <source>
        <dbReference type="SAM" id="MobiDB-lite"/>
    </source>
</evidence>